<dbReference type="PANTHER" id="PTHR11560">
    <property type="entry name" value="39S RIBOSOMAL PROTEIN L10, MITOCHONDRIAL"/>
    <property type="match status" value="1"/>
</dbReference>
<dbReference type="NCBIfam" id="NF000955">
    <property type="entry name" value="PRK00099.1-1"/>
    <property type="match status" value="1"/>
</dbReference>
<dbReference type="EMBL" id="FQYY01000008">
    <property type="protein sequence ID" value="SHJ09002.1"/>
    <property type="molecule type" value="Genomic_DNA"/>
</dbReference>
<dbReference type="GO" id="GO:0006412">
    <property type="term" value="P:translation"/>
    <property type="evidence" value="ECO:0007669"/>
    <property type="project" value="UniProtKB-UniRule"/>
</dbReference>
<keyword evidence="8" id="KW-1185">Reference proteome</keyword>
<protein>
    <recommendedName>
        <fullName evidence="5 6">Large ribosomal subunit protein uL10</fullName>
    </recommendedName>
</protein>
<keyword evidence="3 6" id="KW-0689">Ribosomal protein</keyword>
<gene>
    <name evidence="6" type="primary">rplJ</name>
    <name evidence="7" type="ORF">SAMN04488096_10822</name>
</gene>
<dbReference type="InterPro" id="IPR047865">
    <property type="entry name" value="Ribosomal_uL10_bac_type"/>
</dbReference>
<dbReference type="InterPro" id="IPR022973">
    <property type="entry name" value="Ribosomal_uL10_bac"/>
</dbReference>
<evidence type="ECO:0000256" key="3">
    <source>
        <dbReference type="ARBA" id="ARBA00022980"/>
    </source>
</evidence>
<dbReference type="Pfam" id="PF00466">
    <property type="entry name" value="Ribosomal_L10"/>
    <property type="match status" value="1"/>
</dbReference>
<dbReference type="CDD" id="cd05797">
    <property type="entry name" value="Ribosomal_L10"/>
    <property type="match status" value="1"/>
</dbReference>
<name>A0A1M6GGE8_9FLAO</name>
<evidence type="ECO:0000256" key="2">
    <source>
        <dbReference type="ARBA" id="ARBA00008889"/>
    </source>
</evidence>
<dbReference type="RefSeq" id="WP_073152397.1">
    <property type="nucleotide sequence ID" value="NZ_FQYY01000008.1"/>
</dbReference>
<accession>A0A1M6GGE8</accession>
<dbReference type="InterPro" id="IPR001790">
    <property type="entry name" value="Ribosomal_uL10"/>
</dbReference>
<keyword evidence="6" id="KW-0699">rRNA-binding</keyword>
<dbReference type="AlphaFoldDB" id="A0A1M6GGE8"/>
<dbReference type="Proteomes" id="UP000184225">
    <property type="component" value="Unassembled WGS sequence"/>
</dbReference>
<keyword evidence="4 6" id="KW-0687">Ribonucleoprotein</keyword>
<keyword evidence="6" id="KW-0694">RNA-binding</keyword>
<dbReference type="GO" id="GO:0070180">
    <property type="term" value="F:large ribosomal subunit rRNA binding"/>
    <property type="evidence" value="ECO:0007669"/>
    <property type="project" value="UniProtKB-UniRule"/>
</dbReference>
<dbReference type="HAMAP" id="MF_00362">
    <property type="entry name" value="Ribosomal_uL10"/>
    <property type="match status" value="1"/>
</dbReference>
<evidence type="ECO:0000313" key="8">
    <source>
        <dbReference type="Proteomes" id="UP000184225"/>
    </source>
</evidence>
<proteinExistence type="inferred from homology"/>
<dbReference type="GO" id="GO:0005840">
    <property type="term" value="C:ribosome"/>
    <property type="evidence" value="ECO:0007669"/>
    <property type="project" value="UniProtKB-KW"/>
</dbReference>
<evidence type="ECO:0000256" key="1">
    <source>
        <dbReference type="ARBA" id="ARBA00002633"/>
    </source>
</evidence>
<dbReference type="GO" id="GO:1990904">
    <property type="term" value="C:ribonucleoprotein complex"/>
    <property type="evidence" value="ECO:0007669"/>
    <property type="project" value="UniProtKB-KW"/>
</dbReference>
<dbReference type="SUPFAM" id="SSF160369">
    <property type="entry name" value="Ribosomal protein L10-like"/>
    <property type="match status" value="1"/>
</dbReference>
<comment type="function">
    <text evidence="1 6">Forms part of the ribosomal stalk, playing a central role in the interaction of the ribosome with GTP-bound translation factors.</text>
</comment>
<comment type="subunit">
    <text evidence="6">Part of the ribosomal stalk of the 50S ribosomal subunit. The N-terminus interacts with L11 and the large rRNA to form the base of the stalk. The C-terminus forms an elongated spine to which L12 dimers bind in a sequential fashion forming a multimeric L10(L12)X complex.</text>
</comment>
<evidence type="ECO:0000256" key="6">
    <source>
        <dbReference type="HAMAP-Rule" id="MF_00362"/>
    </source>
</evidence>
<dbReference type="Gene3D" id="3.30.70.1730">
    <property type="match status" value="1"/>
</dbReference>
<evidence type="ECO:0000256" key="4">
    <source>
        <dbReference type="ARBA" id="ARBA00023274"/>
    </source>
</evidence>
<comment type="similarity">
    <text evidence="2 6">Belongs to the universal ribosomal protein uL10 family.</text>
</comment>
<dbReference type="STRING" id="579105.SAMN04488096_10822"/>
<evidence type="ECO:0000313" key="7">
    <source>
        <dbReference type="EMBL" id="SHJ09002.1"/>
    </source>
</evidence>
<evidence type="ECO:0000256" key="5">
    <source>
        <dbReference type="ARBA" id="ARBA00035202"/>
    </source>
</evidence>
<dbReference type="OrthoDB" id="1523686at2"/>
<sequence length="173" mass="18519">MTREEKSQVIKDLTAQLTETSTIYLADISGLDAGTTSNLRRACFKANIKLSVVKNTLLAKAMEVADKDFGDLPSTLKGNTSIMISETGNAPAKVIKEFRKKNEKPILKGAFIDEAVFVGDEYLETLSSIKSKEEVIGDIIGLLQSPAKNVVSALKSGGGKIAGILKTLSEKEG</sequence>
<organism evidence="7 8">
    <name type="scientific">Mesonia phycicola</name>
    <dbReference type="NCBI Taxonomy" id="579105"/>
    <lineage>
        <taxon>Bacteria</taxon>
        <taxon>Pseudomonadati</taxon>
        <taxon>Bacteroidota</taxon>
        <taxon>Flavobacteriia</taxon>
        <taxon>Flavobacteriales</taxon>
        <taxon>Flavobacteriaceae</taxon>
        <taxon>Mesonia</taxon>
    </lineage>
</organism>
<reference evidence="7 8" key="1">
    <citation type="submission" date="2016-11" db="EMBL/GenBank/DDBJ databases">
        <authorList>
            <person name="Jaros S."/>
            <person name="Januszkiewicz K."/>
            <person name="Wedrychowicz H."/>
        </authorList>
    </citation>
    <scope>NUCLEOTIDE SEQUENCE [LARGE SCALE GENOMIC DNA]</scope>
    <source>
        <strain evidence="7 8">DSM 21425</strain>
    </source>
</reference>
<dbReference type="InterPro" id="IPR043141">
    <property type="entry name" value="Ribosomal_uL10-like_sf"/>
</dbReference>